<dbReference type="RefSeq" id="WP_168221846.1">
    <property type="nucleotide sequence ID" value="NZ_CP042997.1"/>
</dbReference>
<accession>A0A5B9W3M2</accession>
<evidence type="ECO:0000313" key="1">
    <source>
        <dbReference type="EMBL" id="QEH34844.1"/>
    </source>
</evidence>
<dbReference type="KEGG" id="agv:OJF2_33890"/>
<protein>
    <submittedName>
        <fullName evidence="1">Uncharacterized protein</fullName>
    </submittedName>
</protein>
<evidence type="ECO:0000313" key="2">
    <source>
        <dbReference type="Proteomes" id="UP000324233"/>
    </source>
</evidence>
<dbReference type="AlphaFoldDB" id="A0A5B9W3M2"/>
<proteinExistence type="predicted"/>
<organism evidence="1 2">
    <name type="scientific">Aquisphaera giovannonii</name>
    <dbReference type="NCBI Taxonomy" id="406548"/>
    <lineage>
        <taxon>Bacteria</taxon>
        <taxon>Pseudomonadati</taxon>
        <taxon>Planctomycetota</taxon>
        <taxon>Planctomycetia</taxon>
        <taxon>Isosphaerales</taxon>
        <taxon>Isosphaeraceae</taxon>
        <taxon>Aquisphaera</taxon>
    </lineage>
</organism>
<name>A0A5B9W3M2_9BACT</name>
<keyword evidence="2" id="KW-1185">Reference proteome</keyword>
<sequence>MATDRANDLHAFREFIDEQLTGDTVPTVDELLARWEYENQDEAAREETLEAIRDGLADIQAGRVKPAREAIAELRRKHGLPGLP</sequence>
<gene>
    <name evidence="1" type="ORF">OJF2_33890</name>
</gene>
<dbReference type="EMBL" id="CP042997">
    <property type="protein sequence ID" value="QEH34844.1"/>
    <property type="molecule type" value="Genomic_DNA"/>
</dbReference>
<dbReference type="Proteomes" id="UP000324233">
    <property type="component" value="Chromosome"/>
</dbReference>
<reference evidence="1 2" key="1">
    <citation type="submission" date="2019-08" db="EMBL/GenBank/DDBJ databases">
        <title>Deep-cultivation of Planctomycetes and their phenomic and genomic characterization uncovers novel biology.</title>
        <authorList>
            <person name="Wiegand S."/>
            <person name="Jogler M."/>
            <person name="Boedeker C."/>
            <person name="Pinto D."/>
            <person name="Vollmers J."/>
            <person name="Rivas-Marin E."/>
            <person name="Kohn T."/>
            <person name="Peeters S.H."/>
            <person name="Heuer A."/>
            <person name="Rast P."/>
            <person name="Oberbeckmann S."/>
            <person name="Bunk B."/>
            <person name="Jeske O."/>
            <person name="Meyerdierks A."/>
            <person name="Storesund J.E."/>
            <person name="Kallscheuer N."/>
            <person name="Luecker S."/>
            <person name="Lage O.M."/>
            <person name="Pohl T."/>
            <person name="Merkel B.J."/>
            <person name="Hornburger P."/>
            <person name="Mueller R.-W."/>
            <person name="Bruemmer F."/>
            <person name="Labrenz M."/>
            <person name="Spormann A.M."/>
            <person name="Op den Camp H."/>
            <person name="Overmann J."/>
            <person name="Amann R."/>
            <person name="Jetten M.S.M."/>
            <person name="Mascher T."/>
            <person name="Medema M.H."/>
            <person name="Devos D.P."/>
            <person name="Kaster A.-K."/>
            <person name="Ovreas L."/>
            <person name="Rohde M."/>
            <person name="Galperin M.Y."/>
            <person name="Jogler C."/>
        </authorList>
    </citation>
    <scope>NUCLEOTIDE SEQUENCE [LARGE SCALE GENOMIC DNA]</scope>
    <source>
        <strain evidence="1 2">OJF2</strain>
    </source>
</reference>